<dbReference type="RefSeq" id="XP_013762874.1">
    <property type="nucleotide sequence ID" value="XM_013907420.1"/>
</dbReference>
<evidence type="ECO:0000256" key="1">
    <source>
        <dbReference type="ARBA" id="ARBA00022801"/>
    </source>
</evidence>
<dbReference type="SUPFAM" id="SSF53474">
    <property type="entry name" value="alpha/beta-Hydrolases"/>
    <property type="match status" value="1"/>
</dbReference>
<evidence type="ECO:0000313" key="2">
    <source>
        <dbReference type="EMBL" id="KNC48709.1"/>
    </source>
</evidence>
<keyword evidence="3" id="KW-1185">Reference proteome</keyword>
<accession>A0A0L0D8N3</accession>
<dbReference type="OMA" id="HHSDLYL"/>
<dbReference type="Pfam" id="PF02089">
    <property type="entry name" value="Palm_thioest"/>
    <property type="match status" value="1"/>
</dbReference>
<reference evidence="2 3" key="1">
    <citation type="submission" date="2010-05" db="EMBL/GenBank/DDBJ databases">
        <title>The Genome Sequence of Thecamonas trahens ATCC 50062.</title>
        <authorList>
            <consortium name="The Broad Institute Genome Sequencing Platform"/>
            <person name="Russ C."/>
            <person name="Cuomo C."/>
            <person name="Shea T."/>
            <person name="Young S.K."/>
            <person name="Zeng Q."/>
            <person name="Koehrsen M."/>
            <person name="Haas B."/>
            <person name="Borodovsky M."/>
            <person name="Guigo R."/>
            <person name="Alvarado L."/>
            <person name="Berlin A."/>
            <person name="Bochicchio J."/>
            <person name="Borenstein D."/>
            <person name="Chapman S."/>
            <person name="Chen Z."/>
            <person name="Freedman E."/>
            <person name="Gellesch M."/>
            <person name="Goldberg J."/>
            <person name="Griggs A."/>
            <person name="Gujja S."/>
            <person name="Heilman E."/>
            <person name="Heiman D."/>
            <person name="Hepburn T."/>
            <person name="Howarth C."/>
            <person name="Jen D."/>
            <person name="Larson L."/>
            <person name="Mehta T."/>
            <person name="Park D."/>
            <person name="Pearson M."/>
            <person name="Roberts A."/>
            <person name="Saif S."/>
            <person name="Shenoy N."/>
            <person name="Sisk P."/>
            <person name="Stolte C."/>
            <person name="Sykes S."/>
            <person name="Thomson T."/>
            <person name="Walk T."/>
            <person name="White J."/>
            <person name="Yandava C."/>
            <person name="Burger G."/>
            <person name="Gray M.W."/>
            <person name="Holland P.W.H."/>
            <person name="King N."/>
            <person name="Lang F.B.F."/>
            <person name="Roger A.J."/>
            <person name="Ruiz-Trillo I."/>
            <person name="Lander E."/>
            <person name="Nusbaum C."/>
        </authorList>
    </citation>
    <scope>NUCLEOTIDE SEQUENCE [LARGE SCALE GENOMIC DNA]</scope>
    <source>
        <strain evidence="2 3">ATCC 50062</strain>
    </source>
</reference>
<dbReference type="Proteomes" id="UP000054408">
    <property type="component" value="Unassembled WGS sequence"/>
</dbReference>
<keyword evidence="1" id="KW-0378">Hydrolase</keyword>
<dbReference type="PANTHER" id="PTHR11247">
    <property type="entry name" value="PALMITOYL-PROTEIN THIOESTERASE/DOLICHYLDIPHOSPHATASE 1"/>
    <property type="match status" value="1"/>
</dbReference>
<dbReference type="eggNOG" id="KOG2541">
    <property type="taxonomic scope" value="Eukaryota"/>
</dbReference>
<evidence type="ECO:0008006" key="4">
    <source>
        <dbReference type="Google" id="ProtNLM"/>
    </source>
</evidence>
<organism evidence="2 3">
    <name type="scientific">Thecamonas trahens ATCC 50062</name>
    <dbReference type="NCBI Taxonomy" id="461836"/>
    <lineage>
        <taxon>Eukaryota</taxon>
        <taxon>Apusozoa</taxon>
        <taxon>Apusomonadida</taxon>
        <taxon>Apusomonadidae</taxon>
        <taxon>Thecamonas</taxon>
    </lineage>
</organism>
<gene>
    <name evidence="2" type="ORF">AMSG_11603</name>
</gene>
<proteinExistence type="predicted"/>
<dbReference type="AlphaFoldDB" id="A0A0L0D8N3"/>
<evidence type="ECO:0000313" key="3">
    <source>
        <dbReference type="Proteomes" id="UP000054408"/>
    </source>
</evidence>
<protein>
    <recommendedName>
        <fullName evidence="4">Lysosomal thioesterase PPT2</fullName>
    </recommendedName>
</protein>
<dbReference type="GO" id="GO:0016790">
    <property type="term" value="F:thiolester hydrolase activity"/>
    <property type="evidence" value="ECO:0007669"/>
    <property type="project" value="TreeGrafter"/>
</dbReference>
<dbReference type="PANTHER" id="PTHR11247:SF45">
    <property type="entry name" value="PALMITOYL-PROTEIN THIOESTERASE 2"/>
    <property type="match status" value="1"/>
</dbReference>
<dbReference type="EMBL" id="GL349434">
    <property type="protein sequence ID" value="KNC48709.1"/>
    <property type="molecule type" value="Genomic_DNA"/>
</dbReference>
<name>A0A0L0D8N3_THETB</name>
<dbReference type="OrthoDB" id="155976at2759"/>
<dbReference type="GeneID" id="25569518"/>
<sequence>MLGHSQGGLLLRNVLQLVDGLKVANFVSMAGIQQGYYGTAVLEHILPNVTERALTRILYTRELQDSLSVANWWHSPFESNVVSAQSTPGCLGVSYLADNDYLPSLNNIRANNVTAAYKTNFVANVDHLYLFGSPQDGTVVPWISELFGFFGPNDLSTLIEMEDTPEYVDDTFGLRTLDALGRLHRTAVPGIEHSQWLHNKTNFMAHIAPLLY</sequence>
<dbReference type="InterPro" id="IPR029058">
    <property type="entry name" value="AB_hydrolase_fold"/>
</dbReference>
<dbReference type="Gene3D" id="3.40.50.1820">
    <property type="entry name" value="alpha/beta hydrolase"/>
    <property type="match status" value="1"/>
</dbReference>
<dbReference type="STRING" id="461836.A0A0L0D8N3"/>
<dbReference type="GO" id="GO:0005764">
    <property type="term" value="C:lysosome"/>
    <property type="evidence" value="ECO:0007669"/>
    <property type="project" value="TreeGrafter"/>
</dbReference>